<keyword evidence="3 6" id="KW-0812">Transmembrane</keyword>
<dbReference type="AlphaFoldDB" id="A0A7S8IT97"/>
<organism evidence="7 8">
    <name type="scientific">Qipengyuania soli</name>
    <dbReference type="NCBI Taxonomy" id="2782568"/>
    <lineage>
        <taxon>Bacteria</taxon>
        <taxon>Pseudomonadati</taxon>
        <taxon>Pseudomonadota</taxon>
        <taxon>Alphaproteobacteria</taxon>
        <taxon>Sphingomonadales</taxon>
        <taxon>Erythrobacteraceae</taxon>
        <taxon>Qipengyuania</taxon>
    </lineage>
</organism>
<evidence type="ECO:0000313" key="7">
    <source>
        <dbReference type="EMBL" id="QPC99858.1"/>
    </source>
</evidence>
<feature type="transmembrane region" description="Helical" evidence="6">
    <location>
        <begin position="191"/>
        <end position="208"/>
    </location>
</feature>
<sequence length="211" mass="22770">MLDPDKIIAFMLVTAATSIVPGQSMLFVMGQAIWREARAGWAALLGMQLGYVVWWVMAGLGLGTLARAYPLAFRMLALAGIAYLAWMGLKAVRHSFHVDEEHAPIPEASSRNAFRDGIVVAASNPKSLVYMVALIPPFVNAAKPIWGQILSLAVIALAIDLMVGALYIFAGRSLAGAIERPATRRWIDRSMGIAFLLIAALILLDLLSTPV</sequence>
<dbReference type="KEGG" id="qso:IRL76_04780"/>
<dbReference type="Proteomes" id="UP000594459">
    <property type="component" value="Chromosome"/>
</dbReference>
<proteinExistence type="predicted"/>
<evidence type="ECO:0000256" key="6">
    <source>
        <dbReference type="SAM" id="Phobius"/>
    </source>
</evidence>
<keyword evidence="2" id="KW-1003">Cell membrane</keyword>
<keyword evidence="5 6" id="KW-0472">Membrane</keyword>
<evidence type="ECO:0000256" key="3">
    <source>
        <dbReference type="ARBA" id="ARBA00022692"/>
    </source>
</evidence>
<feature type="transmembrane region" description="Helical" evidence="6">
    <location>
        <begin position="6"/>
        <end position="29"/>
    </location>
</feature>
<dbReference type="InterPro" id="IPR001123">
    <property type="entry name" value="LeuE-type"/>
</dbReference>
<reference evidence="7 8" key="1">
    <citation type="submission" date="2020-11" db="EMBL/GenBank/DDBJ databases">
        <title>The genome sequence of Erythrobacter sp. 6D36.</title>
        <authorList>
            <person name="Liu Y."/>
        </authorList>
    </citation>
    <scope>NUCLEOTIDE SEQUENCE [LARGE SCALE GENOMIC DNA]</scope>
    <source>
        <strain evidence="7 8">6D36</strain>
    </source>
</reference>
<gene>
    <name evidence="7" type="ORF">IRL76_04780</name>
</gene>
<dbReference type="GO" id="GO:0015171">
    <property type="term" value="F:amino acid transmembrane transporter activity"/>
    <property type="evidence" value="ECO:0007669"/>
    <property type="project" value="TreeGrafter"/>
</dbReference>
<dbReference type="RefSeq" id="WP_200983639.1">
    <property type="nucleotide sequence ID" value="NZ_CP064654.1"/>
</dbReference>
<dbReference type="EMBL" id="CP064654">
    <property type="protein sequence ID" value="QPC99858.1"/>
    <property type="molecule type" value="Genomic_DNA"/>
</dbReference>
<evidence type="ECO:0000256" key="2">
    <source>
        <dbReference type="ARBA" id="ARBA00022475"/>
    </source>
</evidence>
<dbReference type="PIRSF" id="PIRSF006324">
    <property type="entry name" value="LeuE"/>
    <property type="match status" value="1"/>
</dbReference>
<evidence type="ECO:0000256" key="1">
    <source>
        <dbReference type="ARBA" id="ARBA00004651"/>
    </source>
</evidence>
<keyword evidence="4 6" id="KW-1133">Transmembrane helix</keyword>
<feature type="transmembrane region" description="Helical" evidence="6">
    <location>
        <begin position="68"/>
        <end position="86"/>
    </location>
</feature>
<feature type="transmembrane region" description="Helical" evidence="6">
    <location>
        <begin position="41"/>
        <end position="62"/>
    </location>
</feature>
<feature type="transmembrane region" description="Helical" evidence="6">
    <location>
        <begin position="145"/>
        <end position="170"/>
    </location>
</feature>
<dbReference type="Pfam" id="PF01810">
    <property type="entry name" value="LysE"/>
    <property type="match status" value="1"/>
</dbReference>
<accession>A0A7S8IT97</accession>
<evidence type="ECO:0000256" key="4">
    <source>
        <dbReference type="ARBA" id="ARBA00022989"/>
    </source>
</evidence>
<evidence type="ECO:0000256" key="5">
    <source>
        <dbReference type="ARBA" id="ARBA00023136"/>
    </source>
</evidence>
<evidence type="ECO:0000313" key="8">
    <source>
        <dbReference type="Proteomes" id="UP000594459"/>
    </source>
</evidence>
<keyword evidence="8" id="KW-1185">Reference proteome</keyword>
<protein>
    <submittedName>
        <fullName evidence="7">LysE family translocator</fullName>
    </submittedName>
</protein>
<dbReference type="PANTHER" id="PTHR30086:SF20">
    <property type="entry name" value="ARGININE EXPORTER PROTEIN ARGO-RELATED"/>
    <property type="match status" value="1"/>
</dbReference>
<comment type="subcellular location">
    <subcellularLocation>
        <location evidence="1">Cell membrane</location>
        <topology evidence="1">Multi-pass membrane protein</topology>
    </subcellularLocation>
</comment>
<dbReference type="GO" id="GO:0005886">
    <property type="term" value="C:plasma membrane"/>
    <property type="evidence" value="ECO:0007669"/>
    <property type="project" value="UniProtKB-SubCell"/>
</dbReference>
<name>A0A7S8IT97_9SPHN</name>
<dbReference type="PANTHER" id="PTHR30086">
    <property type="entry name" value="ARGININE EXPORTER PROTEIN ARGO"/>
    <property type="match status" value="1"/>
</dbReference>